<name>D3B5U1_HETP5</name>
<dbReference type="GeneID" id="31359516"/>
<dbReference type="AlphaFoldDB" id="D3B5U1"/>
<dbReference type="Proteomes" id="UP000001396">
    <property type="component" value="Unassembled WGS sequence"/>
</dbReference>
<protein>
    <recommendedName>
        <fullName evidence="1">SPX domain-containing protein</fullName>
    </recommendedName>
</protein>
<dbReference type="PANTHER" id="PTHR10783">
    <property type="entry name" value="XENOTROPIC AND POLYTROPIC RETROVIRUS RECEPTOR 1-RELATED"/>
    <property type="match status" value="1"/>
</dbReference>
<dbReference type="GO" id="GO:0005737">
    <property type="term" value="C:cytoplasm"/>
    <property type="evidence" value="ECO:0007669"/>
    <property type="project" value="TreeGrafter"/>
</dbReference>
<reference evidence="2 3" key="1">
    <citation type="journal article" date="2011" name="Genome Res.">
        <title>Phylogeny-wide analysis of social amoeba genomes highlights ancient origins for complex intercellular communication.</title>
        <authorList>
            <person name="Heidel A.J."/>
            <person name="Lawal H.M."/>
            <person name="Felder M."/>
            <person name="Schilde C."/>
            <person name="Helps N.R."/>
            <person name="Tunggal B."/>
            <person name="Rivero F."/>
            <person name="John U."/>
            <person name="Schleicher M."/>
            <person name="Eichinger L."/>
            <person name="Platzer M."/>
            <person name="Noegel A.A."/>
            <person name="Schaap P."/>
            <person name="Gloeckner G."/>
        </authorList>
    </citation>
    <scope>NUCLEOTIDE SEQUENCE [LARGE SCALE GENOMIC DNA]</scope>
    <source>
        <strain evidence="3">ATCC 26659 / Pp 5 / PN500</strain>
    </source>
</reference>
<evidence type="ECO:0000259" key="1">
    <source>
        <dbReference type="PROSITE" id="PS51382"/>
    </source>
</evidence>
<evidence type="ECO:0000313" key="2">
    <source>
        <dbReference type="EMBL" id="EFA83239.1"/>
    </source>
</evidence>
<feature type="domain" description="SPX" evidence="1">
    <location>
        <begin position="1"/>
        <end position="123"/>
    </location>
</feature>
<organism evidence="2 3">
    <name type="scientific">Heterostelium pallidum (strain ATCC 26659 / Pp 5 / PN500)</name>
    <name type="common">Cellular slime mold</name>
    <name type="synonym">Polysphondylium pallidum</name>
    <dbReference type="NCBI Taxonomy" id="670386"/>
    <lineage>
        <taxon>Eukaryota</taxon>
        <taxon>Amoebozoa</taxon>
        <taxon>Evosea</taxon>
        <taxon>Eumycetozoa</taxon>
        <taxon>Dictyostelia</taxon>
        <taxon>Acytosteliales</taxon>
        <taxon>Acytosteliaceae</taxon>
        <taxon>Heterostelium</taxon>
    </lineage>
</organism>
<dbReference type="EMBL" id="ADBJ01000017">
    <property type="protein sequence ID" value="EFA83239.1"/>
    <property type="molecule type" value="Genomic_DNA"/>
</dbReference>
<dbReference type="InParanoid" id="D3B5U1"/>
<dbReference type="PROSITE" id="PS51382">
    <property type="entry name" value="SPX"/>
    <property type="match status" value="1"/>
</dbReference>
<dbReference type="CDD" id="cd14447">
    <property type="entry name" value="SPX"/>
    <property type="match status" value="1"/>
</dbReference>
<dbReference type="InterPro" id="IPR004331">
    <property type="entry name" value="SPX_dom"/>
</dbReference>
<gene>
    <name evidence="2" type="ORF">PPL_04029</name>
</gene>
<dbReference type="Pfam" id="PF03105">
    <property type="entry name" value="SPX"/>
    <property type="match status" value="1"/>
</dbReference>
<sequence length="175" mass="20466">MTEEWEANYVDYKELKKLLMELCDDKNNKQTTPVHRTDRNSTFLRSLWKQFQKIDKFITDNERDIAGKVKHLEKTQDATGIVATMKDLERLLSFVELNQEGIRKILKKYDKKATSTIGYEYYCNMVRPHFQSKLAILTHYNKCLLKTYSSQFGDPSDITVSGDQSESVFSLAFDQ</sequence>
<dbReference type="RefSeq" id="XP_020435356.1">
    <property type="nucleotide sequence ID" value="XM_020574942.1"/>
</dbReference>
<accession>D3B5U1</accession>
<proteinExistence type="predicted"/>
<dbReference type="STRING" id="670386.D3B5U1"/>
<keyword evidence="3" id="KW-1185">Reference proteome</keyword>
<evidence type="ECO:0000313" key="3">
    <source>
        <dbReference type="Proteomes" id="UP000001396"/>
    </source>
</evidence>
<dbReference type="OMA" id="GHEYFKN"/>
<comment type="caution">
    <text evidence="2">The sequence shown here is derived from an EMBL/GenBank/DDBJ whole genome shotgun (WGS) entry which is preliminary data.</text>
</comment>